<dbReference type="Proteomes" id="UP000783213">
    <property type="component" value="Unassembled WGS sequence"/>
</dbReference>
<gene>
    <name evidence="1" type="ORF">EAE98_006579</name>
</gene>
<sequence length="100" mass="11565">MPMLANFTALNLSNIMGSMDGRIDHVSHSHFVDEDFETLTKAYKIGNVILMDILRQSLSQSIREIGEWLASIRLLQHSFLIRWLLVRPVISQMHMMLLNL</sequence>
<reference evidence="1 2" key="1">
    <citation type="journal article" date="2020" name="Genome Biol. Evol.">
        <title>Comparative genomics of Sclerotiniaceae.</title>
        <authorList>
            <person name="Valero Jimenez C.A."/>
            <person name="Steentjes M."/>
            <person name="Scholten O.E."/>
            <person name="Van Kan J.A.L."/>
        </authorList>
    </citation>
    <scope>NUCLEOTIDE SEQUENCE [LARGE SCALE GENOMIC DNA]</scope>
    <source>
        <strain evidence="1 2">B1</strain>
    </source>
</reference>
<evidence type="ECO:0000313" key="2">
    <source>
        <dbReference type="Proteomes" id="UP000783213"/>
    </source>
</evidence>
<evidence type="ECO:0000313" key="1">
    <source>
        <dbReference type="EMBL" id="KAF7926284.1"/>
    </source>
</evidence>
<keyword evidence="2" id="KW-1185">Reference proteome</keyword>
<accession>A0ABQ7IJR5</accession>
<comment type="caution">
    <text evidence="1">The sequence shown here is derived from an EMBL/GenBank/DDBJ whole genome shotgun (WGS) entry which is preliminary data.</text>
</comment>
<dbReference type="GeneID" id="62233353"/>
<dbReference type="EMBL" id="RCSX01000014">
    <property type="protein sequence ID" value="KAF7926284.1"/>
    <property type="molecule type" value="Genomic_DNA"/>
</dbReference>
<dbReference type="RefSeq" id="XP_038809447.1">
    <property type="nucleotide sequence ID" value="XM_038954202.1"/>
</dbReference>
<proteinExistence type="predicted"/>
<organism evidence="1 2">
    <name type="scientific">Botrytis deweyae</name>
    <dbReference type="NCBI Taxonomy" id="2478750"/>
    <lineage>
        <taxon>Eukaryota</taxon>
        <taxon>Fungi</taxon>
        <taxon>Dikarya</taxon>
        <taxon>Ascomycota</taxon>
        <taxon>Pezizomycotina</taxon>
        <taxon>Leotiomycetes</taxon>
        <taxon>Helotiales</taxon>
        <taxon>Sclerotiniaceae</taxon>
        <taxon>Botrytis</taxon>
    </lineage>
</organism>
<protein>
    <submittedName>
        <fullName evidence="1">Uncharacterized protein</fullName>
    </submittedName>
</protein>
<name>A0ABQ7IJR5_9HELO</name>